<evidence type="ECO:0000313" key="2">
    <source>
        <dbReference type="EMBL" id="SLN74251.1"/>
    </source>
</evidence>
<accession>A0A1X7AAF4</accession>
<proteinExistence type="predicted"/>
<sequence length="117" mass="12611">MALFAYYEALARRKVRGAAYSLTGVLFLLVGVGFLAAALWMVLAELRDAQFAALVMGFGFVAIGLIVMGIGKLISRLRVRHVPPLQGAATRAPLIQLVEGFLVGVDAGRRSRGPRRD</sequence>
<evidence type="ECO:0000256" key="1">
    <source>
        <dbReference type="SAM" id="Phobius"/>
    </source>
</evidence>
<feature type="transmembrane region" description="Helical" evidence="1">
    <location>
        <begin position="20"/>
        <end position="43"/>
    </location>
</feature>
<feature type="transmembrane region" description="Helical" evidence="1">
    <location>
        <begin position="49"/>
        <end position="70"/>
    </location>
</feature>
<evidence type="ECO:0008006" key="4">
    <source>
        <dbReference type="Google" id="ProtNLM"/>
    </source>
</evidence>
<gene>
    <name evidence="2" type="ORF">ROJ8625_04028</name>
</gene>
<keyword evidence="1" id="KW-0812">Transmembrane</keyword>
<dbReference type="AlphaFoldDB" id="A0A1X7AAF4"/>
<dbReference type="EMBL" id="FWFK01000010">
    <property type="protein sequence ID" value="SLN74251.1"/>
    <property type="molecule type" value="Genomic_DNA"/>
</dbReference>
<name>A0A1X7AAF4_9RHOB</name>
<evidence type="ECO:0000313" key="3">
    <source>
        <dbReference type="Proteomes" id="UP000193570"/>
    </source>
</evidence>
<protein>
    <recommendedName>
        <fullName evidence="4">Holin-X, holin superfamily III</fullName>
    </recommendedName>
</protein>
<dbReference type="OrthoDB" id="7874165at2"/>
<organism evidence="2 3">
    <name type="scientific">Roseivivax jejudonensis</name>
    <dbReference type="NCBI Taxonomy" id="1529041"/>
    <lineage>
        <taxon>Bacteria</taxon>
        <taxon>Pseudomonadati</taxon>
        <taxon>Pseudomonadota</taxon>
        <taxon>Alphaproteobacteria</taxon>
        <taxon>Rhodobacterales</taxon>
        <taxon>Roseobacteraceae</taxon>
        <taxon>Roseivivax</taxon>
    </lineage>
</organism>
<dbReference type="Proteomes" id="UP000193570">
    <property type="component" value="Unassembled WGS sequence"/>
</dbReference>
<reference evidence="2 3" key="1">
    <citation type="submission" date="2017-03" db="EMBL/GenBank/DDBJ databases">
        <authorList>
            <person name="Afonso C.L."/>
            <person name="Miller P.J."/>
            <person name="Scott M.A."/>
            <person name="Spackman E."/>
            <person name="Goraichik I."/>
            <person name="Dimitrov K.M."/>
            <person name="Suarez D.L."/>
            <person name="Swayne D.E."/>
        </authorList>
    </citation>
    <scope>NUCLEOTIDE SEQUENCE [LARGE SCALE GENOMIC DNA]</scope>
    <source>
        <strain evidence="2 3">CECT 8625</strain>
    </source>
</reference>
<keyword evidence="1" id="KW-0472">Membrane</keyword>
<dbReference type="RefSeq" id="WP_085793681.1">
    <property type="nucleotide sequence ID" value="NZ_FWFK01000010.1"/>
</dbReference>
<keyword evidence="1" id="KW-1133">Transmembrane helix</keyword>
<keyword evidence="3" id="KW-1185">Reference proteome</keyword>